<evidence type="ECO:0000256" key="4">
    <source>
        <dbReference type="ARBA" id="ARBA00022917"/>
    </source>
</evidence>
<evidence type="ECO:0000256" key="6">
    <source>
        <dbReference type="ARBA" id="ARBA00025217"/>
    </source>
</evidence>
<evidence type="ECO:0000256" key="9">
    <source>
        <dbReference type="SAM" id="MobiDB-lite"/>
    </source>
</evidence>
<evidence type="ECO:0000256" key="8">
    <source>
        <dbReference type="HAMAP-Rule" id="MF_02003"/>
    </source>
</evidence>
<feature type="short sequence motif" description="'HIGH' region" evidence="8">
    <location>
        <begin position="50"/>
        <end position="60"/>
    </location>
</feature>
<evidence type="ECO:0000259" key="12">
    <source>
        <dbReference type="Pfam" id="PF08264"/>
    </source>
</evidence>
<dbReference type="InterPro" id="IPR009080">
    <property type="entry name" value="tRNAsynth_Ia_anticodon-bd"/>
</dbReference>
<feature type="short sequence motif" description="'KMSKS' region" evidence="8">
    <location>
        <begin position="836"/>
        <end position="840"/>
    </location>
</feature>
<dbReference type="CDD" id="cd01038">
    <property type="entry name" value="Endonuclease_DUF559"/>
    <property type="match status" value="1"/>
</dbReference>
<evidence type="ECO:0000256" key="3">
    <source>
        <dbReference type="ARBA" id="ARBA00022840"/>
    </source>
</evidence>
<dbReference type="GO" id="GO:0005524">
    <property type="term" value="F:ATP binding"/>
    <property type="evidence" value="ECO:0007669"/>
    <property type="project" value="UniProtKB-UniRule"/>
</dbReference>
<dbReference type="InterPro" id="IPR033709">
    <property type="entry name" value="Anticodon_Ile_ABEc"/>
</dbReference>
<dbReference type="SUPFAM" id="SSF52980">
    <property type="entry name" value="Restriction endonuclease-like"/>
    <property type="match status" value="1"/>
</dbReference>
<feature type="domain" description="Methionyl/Valyl/Leucyl/Isoleucyl-tRNA synthetase anticodon-binding" evidence="12">
    <location>
        <begin position="923"/>
        <end position="1074"/>
    </location>
</feature>
<dbReference type="EC" id="6.1.1.5" evidence="8"/>
<keyword evidence="8" id="KW-0963">Cytoplasm</keyword>
<evidence type="ECO:0000313" key="14">
    <source>
        <dbReference type="Proteomes" id="UP000183945"/>
    </source>
</evidence>
<keyword evidence="5 8" id="KW-0030">Aminoacyl-tRNA synthetase</keyword>
<feature type="domain" description="Aminoacyl-tRNA synthetase class Ia" evidence="10">
    <location>
        <begin position="787"/>
        <end position="873"/>
    </location>
</feature>
<keyword evidence="1 8" id="KW-0436">Ligase</keyword>
<evidence type="ECO:0000259" key="10">
    <source>
        <dbReference type="Pfam" id="PF00133"/>
    </source>
</evidence>
<evidence type="ECO:0000256" key="1">
    <source>
        <dbReference type="ARBA" id="ARBA00022598"/>
    </source>
</evidence>
<dbReference type="Pfam" id="PF19302">
    <property type="entry name" value="DUF5915"/>
    <property type="match status" value="1"/>
</dbReference>
<proteinExistence type="inferred from homology"/>
<dbReference type="GO" id="GO:0005737">
    <property type="term" value="C:cytoplasm"/>
    <property type="evidence" value="ECO:0007669"/>
    <property type="project" value="UniProtKB-SubCell"/>
</dbReference>
<dbReference type="Proteomes" id="UP000183945">
    <property type="component" value="Unassembled WGS sequence"/>
</dbReference>
<dbReference type="InterPro" id="IPR014729">
    <property type="entry name" value="Rossmann-like_a/b/a_fold"/>
</dbReference>
<dbReference type="GO" id="GO:0008270">
    <property type="term" value="F:zinc ion binding"/>
    <property type="evidence" value="ECO:0007669"/>
    <property type="project" value="UniProtKB-UniRule"/>
</dbReference>
<dbReference type="OrthoDB" id="9810365at2"/>
<sequence>MSNKFPEYKGLDLPKVAEEILSYWKENDIFEKSVSTREGQEPFVFFEGPPSANGLPGIHHVMARAIKDIFCRYKTQKGFQVKRKAGWDTHGLPVELGVEKELGITKEDIGTKISVEKYNEACKNAVMRYTDVWNDLTEKIGYWVDMDDPYITYKSKYMETVWWLLSEIYKKDLIYKGYTIQPYSPKAGTGLSSHELNQPGTYQDVTDTTVTAMFRSPLTPEGGANGNSISKAFGLSSTSPSEDLEGDFFFIAWTTTPWTLPSNTALTVGKKINYVLVKTFNQYTFEPINIIVAEDLADKQFDKKFIKVDSEEALEQYAEGDKKIPYFITEKVVKGVDLVGIKYEQLLPFAQPAENPENAFRIISGDFVTTEDGTGIVHTAPTFGADDALVAKQASPQIPPMLVKDDNGNLVPLVDLQGRFRSQMGEFAGKYVKNEYYDEGQAPEKSVDVELAIKLKEENRAFKVEKYVHSYPNCWRTDKPILYYPLDSWFIKVTEFKERMYELNKGINWKPKSTGEGRFGNWLANANDWNLSRSRYWGVPLPIWRTEEGDEEKLIGSIAELKEEMAKAVTAGLMEKDIFEGFEPGNMSDENYDLVDLHKDVVDEITLVSDAGKPMKREADLIDVWFDSGSMPYAQWHYPFEEAPSSSPKGGEAKSPKYQTARKSSYHLLKEKAEERKNNPTEAEKILWDALKGKNLGGFKFRREHIIDEYIADFVCLAKSLIIEVDGGYHTDPEIKKNDEFRTKYLKDNFGYNVIRFTNEEVIGNLEGVLDKIEDALAKSPLRGQGAFTADFIAEGVDQTRGWFYTLHAIATMIFDDVAYKNVVSNGLVLDKNGQKMSKRLGNAVDPFETLAAYGPDATRWYMISNANPWDNLKFDIEGIAEVRRKFFGTLYNTYSFFILYANIDGFTYKEKDVPLAKRPEIDRWVLSELHTLIKKVDKFYADYEPTRATRAISDFVQENLSNWFVRLSRRRFWKGDYEQDKISAYQTLYTCLIEVAKLSAPVAPFYMDRLYKDLNQISQKEDFESVHLANFSKYEEKFVDKSLERKMEKAQTISSLALSLRKKEMIKVRQPLQRIMIPVLDEQQREEIKAVEELIKSEINVKELQLIDDASGILVKQIKPNFKVLGPRFGKDMKLVVKEINSFTSKDIAEIEREEKKEIEVNGKLITLALSDVEITSRDIEGWLVASSNNITVALDVSISEELKKEGIARELVNRIQNMRKDSGFEVTDTIDVTLQKDGVVEDAASENINYIKNETLTANLEFAAVVEEGIEISFDDITTKMFIKKH</sequence>
<dbReference type="InterPro" id="IPR047216">
    <property type="entry name" value="Endonuclease_DUF559_bact"/>
</dbReference>
<comment type="subcellular location">
    <subcellularLocation>
        <location evidence="8">Cytoplasm</location>
    </subcellularLocation>
</comment>
<dbReference type="PRINTS" id="PR00984">
    <property type="entry name" value="TRNASYNTHILE"/>
</dbReference>
<comment type="function">
    <text evidence="6 8">Catalyzes the attachment of isoleucine to tRNA(Ile). As IleRS can inadvertently accommodate and process structurally similar amino acids such as valine, to avoid such errors it has two additional distinct tRNA(Ile)-dependent editing activities. One activity is designated as 'pretransfer' editing and involves the hydrolysis of activated Val-AMP. The other activity is designated 'posttransfer' editing and involves deacylation of mischarged Val-tRNA(Ile).</text>
</comment>
<accession>A0A1M5E1B1</accession>
<dbReference type="STRING" id="1073325.SAMN05444483_102193"/>
<evidence type="ECO:0000256" key="5">
    <source>
        <dbReference type="ARBA" id="ARBA00023146"/>
    </source>
</evidence>
<dbReference type="SUPFAM" id="SSF50677">
    <property type="entry name" value="ValRS/IleRS/LeuRS editing domain"/>
    <property type="match status" value="1"/>
</dbReference>
<dbReference type="GO" id="GO:0004822">
    <property type="term" value="F:isoleucine-tRNA ligase activity"/>
    <property type="evidence" value="ECO:0007669"/>
    <property type="project" value="UniProtKB-UniRule"/>
</dbReference>
<dbReference type="InterPro" id="IPR013155">
    <property type="entry name" value="M/V/L/I-tRNA-synth_anticd-bd"/>
</dbReference>
<keyword evidence="14" id="KW-1185">Reference proteome</keyword>
<comment type="cofactor">
    <cofactor evidence="8">
        <name>Zn(2+)</name>
        <dbReference type="ChEBI" id="CHEBI:29105"/>
    </cofactor>
</comment>
<feature type="domain" description="Aminoacyl-tRNA synthetase class Ia" evidence="10">
    <location>
        <begin position="20"/>
        <end position="644"/>
    </location>
</feature>
<comment type="domain">
    <text evidence="8">IleRS has two distinct active sites: one for aminoacylation and one for editing. The misactivated valine is translocated from the active site to the editing site, which sterically excludes the correctly activated isoleucine. The single editing site contains two valyl binding pockets, one specific for each substrate (Val-AMP or Val-tRNA(Ile)).</text>
</comment>
<dbReference type="EMBL" id="FQVT01000002">
    <property type="protein sequence ID" value="SHF72956.1"/>
    <property type="molecule type" value="Genomic_DNA"/>
</dbReference>
<dbReference type="GO" id="GO:0000049">
    <property type="term" value="F:tRNA binding"/>
    <property type="evidence" value="ECO:0007669"/>
    <property type="project" value="InterPro"/>
</dbReference>
<dbReference type="Gene3D" id="3.90.740.10">
    <property type="entry name" value="Valyl/Leucyl/Isoleucyl-tRNA synthetase, editing domain"/>
    <property type="match status" value="1"/>
</dbReference>
<dbReference type="InterPro" id="IPR023586">
    <property type="entry name" value="Ile-tRNA-ligase_type2"/>
</dbReference>
<dbReference type="InterPro" id="IPR009008">
    <property type="entry name" value="Val/Leu/Ile-tRNA-synth_edit"/>
</dbReference>
<keyword evidence="8" id="KW-0479">Metal-binding</keyword>
<dbReference type="SUPFAM" id="SSF52374">
    <property type="entry name" value="Nucleotidylyl transferase"/>
    <property type="match status" value="1"/>
</dbReference>
<dbReference type="GO" id="GO:0002161">
    <property type="term" value="F:aminoacyl-tRNA deacylase activity"/>
    <property type="evidence" value="ECO:0007669"/>
    <property type="project" value="InterPro"/>
</dbReference>
<feature type="binding site" evidence="8">
    <location>
        <position position="839"/>
    </location>
    <ligand>
        <name>ATP</name>
        <dbReference type="ChEBI" id="CHEBI:30616"/>
    </ligand>
</feature>
<feature type="domain" description="DUF559" evidence="11">
    <location>
        <begin position="670"/>
        <end position="777"/>
    </location>
</feature>
<dbReference type="PANTHER" id="PTHR42780">
    <property type="entry name" value="SOLEUCYL-TRNA SYNTHETASE"/>
    <property type="match status" value="1"/>
</dbReference>
<evidence type="ECO:0000256" key="2">
    <source>
        <dbReference type="ARBA" id="ARBA00022741"/>
    </source>
</evidence>
<comment type="similarity">
    <text evidence="8">Belongs to the class-I aminoacyl-tRNA synthetase family. IleS type 2 subfamily.</text>
</comment>
<dbReference type="Pfam" id="PF00133">
    <property type="entry name" value="tRNA-synt_1"/>
    <property type="match status" value="2"/>
</dbReference>
<dbReference type="InterPro" id="IPR011335">
    <property type="entry name" value="Restrct_endonuc-II-like"/>
</dbReference>
<protein>
    <recommendedName>
        <fullName evidence="8">Isoleucine--tRNA ligase</fullName>
        <ecNumber evidence="8">6.1.1.5</ecNumber>
    </recommendedName>
    <alternativeName>
        <fullName evidence="8">Isoleucyl-tRNA synthetase</fullName>
        <shortName evidence="8">IleRS</shortName>
    </alternativeName>
</protein>
<name>A0A1M5E1B1_SALEC</name>
<evidence type="ECO:0000256" key="7">
    <source>
        <dbReference type="ARBA" id="ARBA00048359"/>
    </source>
</evidence>
<dbReference type="HAMAP" id="MF_02003">
    <property type="entry name" value="Ile_tRNA_synth_type2"/>
    <property type="match status" value="1"/>
</dbReference>
<dbReference type="Gene3D" id="1.10.730.10">
    <property type="entry name" value="Isoleucyl-tRNA Synthetase, Domain 1"/>
    <property type="match status" value="1"/>
</dbReference>
<gene>
    <name evidence="8" type="primary">ileS</name>
    <name evidence="13" type="ORF">SAMN05444483_102193</name>
</gene>
<evidence type="ECO:0000259" key="11">
    <source>
        <dbReference type="Pfam" id="PF04480"/>
    </source>
</evidence>
<dbReference type="InterPro" id="IPR007569">
    <property type="entry name" value="DUF559"/>
</dbReference>
<dbReference type="InterPro" id="IPR002300">
    <property type="entry name" value="aa-tRNA-synth_Ia"/>
</dbReference>
<evidence type="ECO:0000313" key="13">
    <source>
        <dbReference type="EMBL" id="SHF72956.1"/>
    </source>
</evidence>
<comment type="subunit">
    <text evidence="8">Monomer.</text>
</comment>
<dbReference type="SUPFAM" id="SSF47323">
    <property type="entry name" value="Anticodon-binding domain of a subclass of class I aminoacyl-tRNA synthetases"/>
    <property type="match status" value="2"/>
</dbReference>
<organism evidence="13 14">
    <name type="scientific">Salegentibacter echinorum</name>
    <dbReference type="NCBI Taxonomy" id="1073325"/>
    <lineage>
        <taxon>Bacteria</taxon>
        <taxon>Pseudomonadati</taxon>
        <taxon>Bacteroidota</taxon>
        <taxon>Flavobacteriia</taxon>
        <taxon>Flavobacteriales</taxon>
        <taxon>Flavobacteriaceae</taxon>
        <taxon>Salegentibacter</taxon>
    </lineage>
</organism>
<keyword evidence="3 8" id="KW-0067">ATP-binding</keyword>
<keyword evidence="4 8" id="KW-0648">Protein biosynthesis</keyword>
<dbReference type="InterPro" id="IPR002301">
    <property type="entry name" value="Ile-tRNA-ligase"/>
</dbReference>
<dbReference type="Gene3D" id="3.40.960.10">
    <property type="entry name" value="VSR Endonuclease"/>
    <property type="match status" value="1"/>
</dbReference>
<keyword evidence="2 8" id="KW-0547">Nucleotide-binding</keyword>
<dbReference type="Pfam" id="PF04480">
    <property type="entry name" value="DUF559"/>
    <property type="match status" value="1"/>
</dbReference>
<dbReference type="Pfam" id="PF08264">
    <property type="entry name" value="Anticodon_1"/>
    <property type="match status" value="1"/>
</dbReference>
<reference evidence="14" key="1">
    <citation type="submission" date="2016-11" db="EMBL/GenBank/DDBJ databases">
        <authorList>
            <person name="Varghese N."/>
            <person name="Submissions S."/>
        </authorList>
    </citation>
    <scope>NUCLEOTIDE SEQUENCE [LARGE SCALE GENOMIC DNA]</scope>
    <source>
        <strain evidence="14">DSM 24579</strain>
    </source>
</reference>
<dbReference type="Gene3D" id="3.40.50.620">
    <property type="entry name" value="HUPs"/>
    <property type="match status" value="3"/>
</dbReference>
<dbReference type="CDD" id="cd07961">
    <property type="entry name" value="Anticodon_Ia_Ile_ABEc"/>
    <property type="match status" value="1"/>
</dbReference>
<feature type="region of interest" description="Disordered" evidence="9">
    <location>
        <begin position="642"/>
        <end position="661"/>
    </location>
</feature>
<keyword evidence="8" id="KW-0862">Zinc</keyword>
<comment type="catalytic activity">
    <reaction evidence="7 8">
        <text>tRNA(Ile) + L-isoleucine + ATP = L-isoleucyl-tRNA(Ile) + AMP + diphosphate</text>
        <dbReference type="Rhea" id="RHEA:11060"/>
        <dbReference type="Rhea" id="RHEA-COMP:9666"/>
        <dbReference type="Rhea" id="RHEA-COMP:9695"/>
        <dbReference type="ChEBI" id="CHEBI:30616"/>
        <dbReference type="ChEBI" id="CHEBI:33019"/>
        <dbReference type="ChEBI" id="CHEBI:58045"/>
        <dbReference type="ChEBI" id="CHEBI:78442"/>
        <dbReference type="ChEBI" id="CHEBI:78528"/>
        <dbReference type="ChEBI" id="CHEBI:456215"/>
        <dbReference type="EC" id="6.1.1.5"/>
    </reaction>
</comment>
<dbReference type="RefSeq" id="WP_072877243.1">
    <property type="nucleotide sequence ID" value="NZ_FQVT01000002.1"/>
</dbReference>
<dbReference type="GO" id="GO:0006428">
    <property type="term" value="P:isoleucyl-tRNA aminoacylation"/>
    <property type="evidence" value="ECO:0007669"/>
    <property type="project" value="UniProtKB-UniRule"/>
</dbReference>
<dbReference type="PANTHER" id="PTHR42780:SF1">
    <property type="entry name" value="ISOLEUCINE--TRNA LIGASE, CYTOPLASMIC"/>
    <property type="match status" value="1"/>
</dbReference>